<evidence type="ECO:0000256" key="5">
    <source>
        <dbReference type="ARBA" id="ARBA00022857"/>
    </source>
</evidence>
<dbReference type="InterPro" id="IPR050775">
    <property type="entry name" value="FAD-binding_Monooxygenases"/>
</dbReference>
<keyword evidence="4" id="KW-0274">FAD</keyword>
<protein>
    <recommendedName>
        <fullName evidence="10">HK97 family phage prohead protease</fullName>
    </recommendedName>
</protein>
<accession>A0ABR3X8Y2</accession>
<evidence type="ECO:0000313" key="8">
    <source>
        <dbReference type="EMBL" id="KAL1872418.1"/>
    </source>
</evidence>
<comment type="caution">
    <text evidence="8">The sequence shown here is derived from an EMBL/GenBank/DDBJ whole genome shotgun (WGS) entry which is preliminary data.</text>
</comment>
<dbReference type="SUPFAM" id="SSF51905">
    <property type="entry name" value="FAD/NAD(P)-binding domain"/>
    <property type="match status" value="2"/>
</dbReference>
<dbReference type="InterPro" id="IPR036188">
    <property type="entry name" value="FAD/NAD-bd_sf"/>
</dbReference>
<evidence type="ECO:0000256" key="1">
    <source>
        <dbReference type="ARBA" id="ARBA00001974"/>
    </source>
</evidence>
<name>A0ABR3X8Y2_9PEZI</name>
<keyword evidence="7" id="KW-0503">Monooxygenase</keyword>
<reference evidence="8 9" key="1">
    <citation type="journal article" date="2024" name="IMA Fungus">
        <title>IMA Genome - F19 : A genome assembly and annotation guide to empower mycologists, including annotated draft genome sequences of Ceratocystis pirilliformis, Diaporthe australafricana, Fusarium ophioides, Paecilomyces lecythidis, and Sporothrix stenoceras.</title>
        <authorList>
            <person name="Aylward J."/>
            <person name="Wilson A.M."/>
            <person name="Visagie C.M."/>
            <person name="Spraker J."/>
            <person name="Barnes I."/>
            <person name="Buitendag C."/>
            <person name="Ceriani C."/>
            <person name="Del Mar Angel L."/>
            <person name="du Plessis D."/>
            <person name="Fuchs T."/>
            <person name="Gasser K."/>
            <person name="Kramer D."/>
            <person name="Li W."/>
            <person name="Munsamy K."/>
            <person name="Piso A."/>
            <person name="Price J.L."/>
            <person name="Sonnekus B."/>
            <person name="Thomas C."/>
            <person name="van der Nest A."/>
            <person name="van Dijk A."/>
            <person name="van Heerden A."/>
            <person name="van Vuuren N."/>
            <person name="Yilmaz N."/>
            <person name="Duong T.A."/>
            <person name="van der Merwe N.A."/>
            <person name="Wingfield M.J."/>
            <person name="Wingfield B.D."/>
        </authorList>
    </citation>
    <scope>NUCLEOTIDE SEQUENCE [LARGE SCALE GENOMIC DNA]</scope>
    <source>
        <strain evidence="8 9">CMW 18300</strain>
    </source>
</reference>
<organism evidence="8 9">
    <name type="scientific">Diaporthe australafricana</name>
    <dbReference type="NCBI Taxonomy" id="127596"/>
    <lineage>
        <taxon>Eukaryota</taxon>
        <taxon>Fungi</taxon>
        <taxon>Dikarya</taxon>
        <taxon>Ascomycota</taxon>
        <taxon>Pezizomycotina</taxon>
        <taxon>Sordariomycetes</taxon>
        <taxon>Sordariomycetidae</taxon>
        <taxon>Diaporthales</taxon>
        <taxon>Diaporthaceae</taxon>
        <taxon>Diaporthe</taxon>
    </lineage>
</organism>
<keyword evidence="5" id="KW-0521">NADP</keyword>
<evidence type="ECO:0000313" key="9">
    <source>
        <dbReference type="Proteomes" id="UP001583177"/>
    </source>
</evidence>
<keyword evidence="6" id="KW-0560">Oxidoreductase</keyword>
<evidence type="ECO:0000256" key="4">
    <source>
        <dbReference type="ARBA" id="ARBA00022827"/>
    </source>
</evidence>
<comment type="similarity">
    <text evidence="2">Belongs to the FAD-binding monooxygenase family.</text>
</comment>
<dbReference type="Gene3D" id="3.50.50.60">
    <property type="entry name" value="FAD/NAD(P)-binding domain"/>
    <property type="match status" value="2"/>
</dbReference>
<evidence type="ECO:0000256" key="3">
    <source>
        <dbReference type="ARBA" id="ARBA00022630"/>
    </source>
</evidence>
<proteinExistence type="inferred from homology"/>
<dbReference type="InterPro" id="IPR020946">
    <property type="entry name" value="Flavin_mOase-like"/>
</dbReference>
<keyword evidence="9" id="KW-1185">Reference proteome</keyword>
<dbReference type="EMBL" id="JAWRVE010000029">
    <property type="protein sequence ID" value="KAL1872418.1"/>
    <property type="molecule type" value="Genomic_DNA"/>
</dbReference>
<dbReference type="PANTHER" id="PTHR43098">
    <property type="entry name" value="L-ORNITHINE N(5)-MONOOXYGENASE-RELATED"/>
    <property type="match status" value="1"/>
</dbReference>
<dbReference type="PANTHER" id="PTHR43098:SF3">
    <property type="entry name" value="L-ORNITHINE N(5)-MONOOXYGENASE-RELATED"/>
    <property type="match status" value="1"/>
</dbReference>
<keyword evidence="3" id="KW-0285">Flavoprotein</keyword>
<dbReference type="Proteomes" id="UP001583177">
    <property type="component" value="Unassembled WGS sequence"/>
</dbReference>
<comment type="cofactor">
    <cofactor evidence="1">
        <name>FAD</name>
        <dbReference type="ChEBI" id="CHEBI:57692"/>
    </cofactor>
</comment>
<evidence type="ECO:0008006" key="10">
    <source>
        <dbReference type="Google" id="ProtNLM"/>
    </source>
</evidence>
<dbReference type="Pfam" id="PF00743">
    <property type="entry name" value="FMO-like"/>
    <property type="match status" value="1"/>
</dbReference>
<gene>
    <name evidence="8" type="ORF">Daus18300_004389</name>
</gene>
<evidence type="ECO:0000256" key="6">
    <source>
        <dbReference type="ARBA" id="ARBA00023002"/>
    </source>
</evidence>
<evidence type="ECO:0000256" key="7">
    <source>
        <dbReference type="ARBA" id="ARBA00023033"/>
    </source>
</evidence>
<sequence>MGDPAVVTIPTAERKFKTGLTDYSIRREGDKWPYSSDIDVDALIVGAGFSGIFMLKSLRDRGLKAVIFEAGHDTGGTWRWNCYPGARVDSAVPEYEFSWPEVYKTWNWTTNYPDYRELRAYFDHVDKVIGVKKDCSFNTVVTSATFDKEAGKWIVETADGRTSRARFFILGSGFAAKRYIPDWPGIDKFQGTVHHSSFWPDEEIDVRGRHCAVIGTGASGVQISQEWGPVAESVKVFQRTPNLALPMGKKPLTPEEQTYSKQWYQRFFEIRERSFGGFLYTFSDKNTFEDSAEEREKFYQSLFDQGGFLFWLANYKDYYINPEANQEAYNFWAKKARSRIGDPRKRDLLAPLKMPHYFGIKRPCLEQNYFEQFNRESVDVIDISENGIKEFDETGIILQDGTHHDVDVIAIATGFDITTGGMTQMGLKSIMSTELESEWRAAANTYLGLTVSGYPNMFHMYGPHGPTLLSNGPATVEVQGRWITDAIVKIKRDNIKYVNATMDATKAWKNHINELSDATLFPTTRSTYMGGSVPGKAFEQVNYAGGVDKYKIEIREALQDWTGFEVVKEDGKVNGTTKA</sequence>
<evidence type="ECO:0000256" key="2">
    <source>
        <dbReference type="ARBA" id="ARBA00010139"/>
    </source>
</evidence>